<evidence type="ECO:0000256" key="4">
    <source>
        <dbReference type="ARBA" id="ARBA00022837"/>
    </source>
</evidence>
<dbReference type="Gene3D" id="3.40.720.10">
    <property type="entry name" value="Alkaline Phosphatase, subunit A"/>
    <property type="match status" value="1"/>
</dbReference>
<evidence type="ECO:0000313" key="6">
    <source>
        <dbReference type="EMBL" id="SNV44945.1"/>
    </source>
</evidence>
<dbReference type="Proteomes" id="UP000215355">
    <property type="component" value="Chromosome 1"/>
</dbReference>
<accession>A0AAJ4X9F0</accession>
<proteinExistence type="inferred from homology"/>
<sequence length="468" mass="52146">MRKYSLLIGLLFLNLMLLAQTKKPNIVLILADDLGYGDLSIYGQEKFSTPNIDALAKKGMLFTDFYAGAPVCAPSRSALMTGQHTGHTYIRGNKEIEPEGQEPLAQDIETFAMALKNAGYKTGAFGKWGLGMVGTTGDPLEKGFDEFYGYNCQRQSHRYYPTHLWDNEARVDLKGNENLMKTTTYAPDLIHQKSLTFIHNYKDGPIFLFIPTVLPHAELIVPEDEIFKEFDGKFEEKPFKGSPYGPNAGSGYTSQAKPRATFAAMVTRMDRQVGEVVSALEEEGMLENTIIIITSDNGSHREGGADPDFFKSSGPFRGNKRDVYEGGVRTPFIVHWPAKIKGNKKSDHIGAFWDVAPTLLEVAQAKPLKQTDGISFLPTLLGKKGQKEHDYLYWEFHEQGGKQGLRIGDYKAIRLNAKGNPDAEIAIYHLPTDVAEQNNIASKHPELLEKAKKIMAEARTESAIFPFQ</sequence>
<dbReference type="PANTHER" id="PTHR42693">
    <property type="entry name" value="ARYLSULFATASE FAMILY MEMBER"/>
    <property type="match status" value="1"/>
</dbReference>
<reference evidence="6 7" key="1">
    <citation type="submission" date="2017-06" db="EMBL/GenBank/DDBJ databases">
        <authorList>
            <consortium name="Pathogen Informatics"/>
        </authorList>
    </citation>
    <scope>NUCLEOTIDE SEQUENCE [LARGE SCALE GENOMIC DNA]</scope>
    <source>
        <strain evidence="6 7">NCTC12149</strain>
    </source>
</reference>
<dbReference type="InterPro" id="IPR000917">
    <property type="entry name" value="Sulfatase_N"/>
</dbReference>
<gene>
    <name evidence="6" type="primary">atsA_2</name>
    <name evidence="6" type="ORF">SAMEA4412673_01019</name>
</gene>
<dbReference type="RefSeq" id="WP_093098924.1">
    <property type="nucleotide sequence ID" value="NZ_FNGK01000003.1"/>
</dbReference>
<dbReference type="InterPro" id="IPR024607">
    <property type="entry name" value="Sulfatase_CS"/>
</dbReference>
<dbReference type="Gene3D" id="3.30.1120.10">
    <property type="match status" value="1"/>
</dbReference>
<dbReference type="PROSITE" id="PS00523">
    <property type="entry name" value="SULFATASE_1"/>
    <property type="match status" value="1"/>
</dbReference>
<dbReference type="InterPro" id="IPR017850">
    <property type="entry name" value="Alkaline_phosphatase_core_sf"/>
</dbReference>
<keyword evidence="4" id="KW-0106">Calcium</keyword>
<dbReference type="AlphaFoldDB" id="A0AAJ4X9F0"/>
<dbReference type="GO" id="GO:0046872">
    <property type="term" value="F:metal ion binding"/>
    <property type="evidence" value="ECO:0007669"/>
    <property type="project" value="UniProtKB-KW"/>
</dbReference>
<name>A0AAJ4X9F0_9SPHI</name>
<dbReference type="SUPFAM" id="SSF53649">
    <property type="entry name" value="Alkaline phosphatase-like"/>
    <property type="match status" value="1"/>
</dbReference>
<dbReference type="EMBL" id="LT906468">
    <property type="protein sequence ID" value="SNV44945.1"/>
    <property type="molecule type" value="Genomic_DNA"/>
</dbReference>
<feature type="domain" description="Sulfatase N-terminal" evidence="5">
    <location>
        <begin position="24"/>
        <end position="364"/>
    </location>
</feature>
<organism evidence="6 7">
    <name type="scientific">Sphingobacterium mizutaii</name>
    <dbReference type="NCBI Taxonomy" id="1010"/>
    <lineage>
        <taxon>Bacteria</taxon>
        <taxon>Pseudomonadati</taxon>
        <taxon>Bacteroidota</taxon>
        <taxon>Sphingobacteriia</taxon>
        <taxon>Sphingobacteriales</taxon>
        <taxon>Sphingobacteriaceae</taxon>
        <taxon>Sphingobacterium</taxon>
    </lineage>
</organism>
<dbReference type="KEGG" id="smiz:4412673_01019"/>
<evidence type="ECO:0000256" key="3">
    <source>
        <dbReference type="ARBA" id="ARBA00022801"/>
    </source>
</evidence>
<dbReference type="InterPro" id="IPR050738">
    <property type="entry name" value="Sulfatase"/>
</dbReference>
<evidence type="ECO:0000259" key="5">
    <source>
        <dbReference type="Pfam" id="PF00884"/>
    </source>
</evidence>
<dbReference type="GO" id="GO:0004065">
    <property type="term" value="F:arylsulfatase activity"/>
    <property type="evidence" value="ECO:0007669"/>
    <property type="project" value="UniProtKB-EC"/>
</dbReference>
<dbReference type="PANTHER" id="PTHR42693:SF53">
    <property type="entry name" value="ENDO-4-O-SULFATASE"/>
    <property type="match status" value="1"/>
</dbReference>
<dbReference type="Pfam" id="PF00884">
    <property type="entry name" value="Sulfatase"/>
    <property type="match status" value="1"/>
</dbReference>
<evidence type="ECO:0000256" key="1">
    <source>
        <dbReference type="ARBA" id="ARBA00008779"/>
    </source>
</evidence>
<evidence type="ECO:0000256" key="2">
    <source>
        <dbReference type="ARBA" id="ARBA00022723"/>
    </source>
</evidence>
<keyword evidence="3 6" id="KW-0378">Hydrolase</keyword>
<protein>
    <submittedName>
        <fullName evidence="6">Arylsulfatase</fullName>
        <ecNumber evidence="6">3.1.6.1</ecNumber>
    </submittedName>
</protein>
<comment type="similarity">
    <text evidence="1">Belongs to the sulfatase family.</text>
</comment>
<dbReference type="EC" id="3.1.6.1" evidence="6"/>
<dbReference type="CDD" id="cd16145">
    <property type="entry name" value="ARS_like"/>
    <property type="match status" value="1"/>
</dbReference>
<keyword evidence="2" id="KW-0479">Metal-binding</keyword>
<evidence type="ECO:0000313" key="7">
    <source>
        <dbReference type="Proteomes" id="UP000215355"/>
    </source>
</evidence>